<accession>A0A6A6BIV7</accession>
<proteinExistence type="predicted"/>
<evidence type="ECO:0000259" key="2">
    <source>
        <dbReference type="PROSITE" id="PS51212"/>
    </source>
</evidence>
<sequence length="142" mass="14891">MRLQQPPRLIRVLHLLSILPFFVGSAQALTQKYCSTQNTGSGNSQGTSVYQTTGLCHDACVDKYAFAVIQGNACWCSNYVPAAQSSTDSCDQTCPGYPSENCGSTDNSLYGYIALNISPSGTIGASSSAATSTSTHKTSTVS</sequence>
<dbReference type="RefSeq" id="XP_033399784.1">
    <property type="nucleotide sequence ID" value="XM_033535549.1"/>
</dbReference>
<reference evidence="3" key="1">
    <citation type="journal article" date="2020" name="Stud. Mycol.">
        <title>101 Dothideomycetes genomes: a test case for predicting lifestyles and emergence of pathogens.</title>
        <authorList>
            <person name="Haridas S."/>
            <person name="Albert R."/>
            <person name="Binder M."/>
            <person name="Bloem J."/>
            <person name="Labutti K."/>
            <person name="Salamov A."/>
            <person name="Andreopoulos B."/>
            <person name="Baker S."/>
            <person name="Barry K."/>
            <person name="Bills G."/>
            <person name="Bluhm B."/>
            <person name="Cannon C."/>
            <person name="Castanera R."/>
            <person name="Culley D."/>
            <person name="Daum C."/>
            <person name="Ezra D."/>
            <person name="Gonzalez J."/>
            <person name="Henrissat B."/>
            <person name="Kuo A."/>
            <person name="Liang C."/>
            <person name="Lipzen A."/>
            <person name="Lutzoni F."/>
            <person name="Magnuson J."/>
            <person name="Mondo S."/>
            <person name="Nolan M."/>
            <person name="Ohm R."/>
            <person name="Pangilinan J."/>
            <person name="Park H.-J."/>
            <person name="Ramirez L."/>
            <person name="Alfaro M."/>
            <person name="Sun H."/>
            <person name="Tritt A."/>
            <person name="Yoshinaga Y."/>
            <person name="Zwiers L.-H."/>
            <person name="Turgeon B."/>
            <person name="Goodwin S."/>
            <person name="Spatafora J."/>
            <person name="Crous P."/>
            <person name="Grigoriev I."/>
        </authorList>
    </citation>
    <scope>NUCLEOTIDE SEQUENCE</scope>
    <source>
        <strain evidence="3">CBS 121167</strain>
    </source>
</reference>
<gene>
    <name evidence="3" type="ORF">K452DRAFT_152430</name>
</gene>
<dbReference type="PROSITE" id="PS51212">
    <property type="entry name" value="WSC"/>
    <property type="match status" value="1"/>
</dbReference>
<feature type="chain" id="PRO_5025390324" description="WSC domain-containing protein" evidence="1">
    <location>
        <begin position="29"/>
        <end position="142"/>
    </location>
</feature>
<dbReference type="SMART" id="SM00321">
    <property type="entry name" value="WSC"/>
    <property type="match status" value="1"/>
</dbReference>
<feature type="signal peptide" evidence="1">
    <location>
        <begin position="1"/>
        <end position="28"/>
    </location>
</feature>
<dbReference type="AlphaFoldDB" id="A0A6A6BIV7"/>
<evidence type="ECO:0000313" key="3">
    <source>
        <dbReference type="EMBL" id="KAF2144072.1"/>
    </source>
</evidence>
<dbReference type="Pfam" id="PF01822">
    <property type="entry name" value="WSC"/>
    <property type="match status" value="1"/>
</dbReference>
<evidence type="ECO:0000256" key="1">
    <source>
        <dbReference type="SAM" id="SignalP"/>
    </source>
</evidence>
<dbReference type="InterPro" id="IPR002889">
    <property type="entry name" value="WSC_carb-bd"/>
</dbReference>
<dbReference type="Proteomes" id="UP000799438">
    <property type="component" value="Unassembled WGS sequence"/>
</dbReference>
<dbReference type="EMBL" id="ML995480">
    <property type="protein sequence ID" value="KAF2144072.1"/>
    <property type="molecule type" value="Genomic_DNA"/>
</dbReference>
<keyword evidence="1" id="KW-0732">Signal</keyword>
<evidence type="ECO:0000313" key="4">
    <source>
        <dbReference type="Proteomes" id="UP000799438"/>
    </source>
</evidence>
<feature type="domain" description="WSC" evidence="2">
    <location>
        <begin position="28"/>
        <end position="115"/>
    </location>
</feature>
<protein>
    <recommendedName>
        <fullName evidence="2">WSC domain-containing protein</fullName>
    </recommendedName>
</protein>
<name>A0A6A6BIV7_9PEZI</name>
<keyword evidence="4" id="KW-1185">Reference proteome</keyword>
<organism evidence="3 4">
    <name type="scientific">Aplosporella prunicola CBS 121167</name>
    <dbReference type="NCBI Taxonomy" id="1176127"/>
    <lineage>
        <taxon>Eukaryota</taxon>
        <taxon>Fungi</taxon>
        <taxon>Dikarya</taxon>
        <taxon>Ascomycota</taxon>
        <taxon>Pezizomycotina</taxon>
        <taxon>Dothideomycetes</taxon>
        <taxon>Dothideomycetes incertae sedis</taxon>
        <taxon>Botryosphaeriales</taxon>
        <taxon>Aplosporellaceae</taxon>
        <taxon>Aplosporella</taxon>
    </lineage>
</organism>
<dbReference type="GeneID" id="54293043"/>
<dbReference type="OrthoDB" id="2537459at2759"/>